<proteinExistence type="predicted"/>
<gene>
    <name evidence="1" type="ORF">SAMN05421811_10315</name>
</gene>
<dbReference type="EMBL" id="FOHX01000003">
    <property type="protein sequence ID" value="SET43540.1"/>
    <property type="molecule type" value="Genomic_DNA"/>
</dbReference>
<evidence type="ECO:0000313" key="2">
    <source>
        <dbReference type="Proteomes" id="UP000199361"/>
    </source>
</evidence>
<dbReference type="AlphaFoldDB" id="A0A1I0EFC4"/>
<dbReference type="OrthoDB" id="3765294at2"/>
<dbReference type="STRING" id="568860.SAMN05421811_10315"/>
<dbReference type="RefSeq" id="WP_091079024.1">
    <property type="nucleotide sequence ID" value="NZ_FOHX01000003.1"/>
</dbReference>
<organism evidence="1 2">
    <name type="scientific">Nonomuraea wenchangensis</name>
    <dbReference type="NCBI Taxonomy" id="568860"/>
    <lineage>
        <taxon>Bacteria</taxon>
        <taxon>Bacillati</taxon>
        <taxon>Actinomycetota</taxon>
        <taxon>Actinomycetes</taxon>
        <taxon>Streptosporangiales</taxon>
        <taxon>Streptosporangiaceae</taxon>
        <taxon>Nonomuraea</taxon>
    </lineage>
</organism>
<reference evidence="1 2" key="1">
    <citation type="submission" date="2016-10" db="EMBL/GenBank/DDBJ databases">
        <authorList>
            <person name="de Groot N.N."/>
        </authorList>
    </citation>
    <scope>NUCLEOTIDE SEQUENCE [LARGE SCALE GENOMIC DNA]</scope>
    <source>
        <strain evidence="1 2">CGMCC 4.5598</strain>
    </source>
</reference>
<accession>A0A1I0EFC4</accession>
<keyword evidence="2" id="KW-1185">Reference proteome</keyword>
<name>A0A1I0EFC4_9ACTN</name>
<dbReference type="Proteomes" id="UP000199361">
    <property type="component" value="Unassembled WGS sequence"/>
</dbReference>
<protein>
    <submittedName>
        <fullName evidence="1">Phage-related protein</fullName>
    </submittedName>
</protein>
<sequence length="1041" mass="105576">MADSSLVFRLFGRDISLGRALKSASRDAETLNKHLKGVGSVGGSAVKLTGTALAASYMGASAASAAGSIVSFTAALAPASGIIAALPAGALLAAGAIATLKVATSGMGDAFKAALSGDLSKFNEAVKDLSPAARAVATEFRNIKPVLDDLKRSVQDALFKPLVGEIKATATALAGPLKTGMSGVASEFGNLGSKVSRFARETRTVRLVGEVFSTLKTQISGAGSGLTPLLQGLRDFAGAALPAFKGAGNAIGALATKLGTFLSEAANSGKALEWIETAKGVFKQLGTIAGNIGGIIGSVFRAAQGTGGGLLGTLGQITGTLREFFNSAKGQEALTSIFSGLASIGSALMPVIRALGVALGQVAPHIGNIATALGPGLAVAVSALGPALTALGPGLTTVAQALSDAFASPEMKAGLIALGNGLSTALTALAPIIPVVGQIVGIIGQLAGTALTNLGSALGPVISALAGALKPALSSISTAFEQLAPLMQPLYSAFGTLLGAVITQLLPPILQLVPSLLNGLVPAFVQIAEAIIPLIPDLTDLAVLLISQVLPAIIPLIPMAVKLGVAFAQIGVKVASWVAAMAPKIEAGVRIVRSGISTIKGWIGRLSEIPGQIAAWFGRAKEAIVAKWNSAVAFVKGIPAKIKAGLGNLKSLLLQAGRDVIQGLINGIKGMASQAASAARNVVSNAIASAKNALGIKSPSKVFTWIGQMTTKGLVKGLLGGTSEVKSTSKKLSDTVLAAWKGKRISFKFAESLLTIIDRDNTKLQALATKRESILKRIEEAQKFATDVSDKARSTATLASLDFGEGQKASPGGIRKQLSVKLSQIKRFSTVVRRLAARGLNKNLLRQVIEAGPEEGLELGEALLRADAGTLKSINSAQSSIDSAATSLGKFSADVMYDSGKQAGKGFLTGLMAQKKDILAAIDNLANSLVQRVRKALKIKSPSQVLHALGAYTGQGFAGGILSEVGSVESASDRLAGAAVPTAGSRPVGPQYGAQAAASNGGGETKVIFDGRGIDGELLKMLRKMVRVEGGGSVQTAFGKA</sequence>
<evidence type="ECO:0000313" key="1">
    <source>
        <dbReference type="EMBL" id="SET43540.1"/>
    </source>
</evidence>